<gene>
    <name evidence="4" type="ORF">AAY42_03030</name>
</gene>
<accession>A0A0Q0XCV3</accession>
<dbReference type="RefSeq" id="WP_055392528.1">
    <property type="nucleotide sequence ID" value="NZ_LCTZ01000002.1"/>
</dbReference>
<dbReference type="PANTHER" id="PTHR37299:SF1">
    <property type="entry name" value="STAGE 0 SPORULATION PROTEIN A HOMOLOG"/>
    <property type="match status" value="1"/>
</dbReference>
<dbReference type="InterPro" id="IPR007492">
    <property type="entry name" value="LytTR_DNA-bd_dom"/>
</dbReference>
<dbReference type="InterPro" id="IPR001789">
    <property type="entry name" value="Sig_transdc_resp-reg_receiver"/>
</dbReference>
<feature type="domain" description="Response regulatory" evidence="2">
    <location>
        <begin position="2"/>
        <end position="112"/>
    </location>
</feature>
<dbReference type="AlphaFoldDB" id="A0A0Q0XCV3"/>
<keyword evidence="5" id="KW-1185">Reference proteome</keyword>
<protein>
    <submittedName>
        <fullName evidence="4">Uncharacterized protein</fullName>
    </submittedName>
</protein>
<dbReference type="Gene3D" id="3.40.50.2300">
    <property type="match status" value="1"/>
</dbReference>
<evidence type="ECO:0000259" key="3">
    <source>
        <dbReference type="PROSITE" id="PS50930"/>
    </source>
</evidence>
<evidence type="ECO:0000313" key="4">
    <source>
        <dbReference type="EMBL" id="KQC28980.1"/>
    </source>
</evidence>
<name>A0A0Q0XCV3_9FLAO</name>
<evidence type="ECO:0000313" key="5">
    <source>
        <dbReference type="Proteomes" id="UP000050827"/>
    </source>
</evidence>
<dbReference type="CDD" id="cd00156">
    <property type="entry name" value="REC"/>
    <property type="match status" value="1"/>
</dbReference>
<dbReference type="Pfam" id="PF04397">
    <property type="entry name" value="LytTR"/>
    <property type="match status" value="1"/>
</dbReference>
<dbReference type="GO" id="GO:0003677">
    <property type="term" value="F:DNA binding"/>
    <property type="evidence" value="ECO:0007669"/>
    <property type="project" value="InterPro"/>
</dbReference>
<comment type="caution">
    <text evidence="4">The sequence shown here is derived from an EMBL/GenBank/DDBJ whole genome shotgun (WGS) entry which is preliminary data.</text>
</comment>
<dbReference type="OrthoDB" id="1159183at2"/>
<dbReference type="SUPFAM" id="SSF52172">
    <property type="entry name" value="CheY-like"/>
    <property type="match status" value="1"/>
</dbReference>
<dbReference type="GO" id="GO:0000156">
    <property type="term" value="F:phosphorelay response regulator activity"/>
    <property type="evidence" value="ECO:0007669"/>
    <property type="project" value="InterPro"/>
</dbReference>
<comment type="caution">
    <text evidence="1">Lacks conserved residue(s) required for the propagation of feature annotation.</text>
</comment>
<dbReference type="EMBL" id="LCTZ01000002">
    <property type="protein sequence ID" value="KQC28980.1"/>
    <property type="molecule type" value="Genomic_DNA"/>
</dbReference>
<dbReference type="Gene3D" id="2.40.50.1020">
    <property type="entry name" value="LytTr DNA-binding domain"/>
    <property type="match status" value="1"/>
</dbReference>
<feature type="domain" description="HTH LytTR-type" evidence="3">
    <location>
        <begin position="135"/>
        <end position="235"/>
    </location>
</feature>
<dbReference type="STRING" id="346185.AAY42_03030"/>
<reference evidence="4 5" key="1">
    <citation type="submission" date="2015-04" db="EMBL/GenBank/DDBJ databases">
        <title>Complete genome of flavobacterium.</title>
        <authorList>
            <person name="Kwon Y.M."/>
            <person name="Kim S.-J."/>
        </authorList>
    </citation>
    <scope>NUCLEOTIDE SEQUENCE [LARGE SCALE GENOMIC DNA]</scope>
    <source>
        <strain evidence="4 5">DK169</strain>
    </source>
</reference>
<dbReference type="PROSITE" id="PS50930">
    <property type="entry name" value="HTH_LYTTR"/>
    <property type="match status" value="1"/>
</dbReference>
<dbReference type="Proteomes" id="UP000050827">
    <property type="component" value="Unassembled WGS sequence"/>
</dbReference>
<evidence type="ECO:0000259" key="2">
    <source>
        <dbReference type="PROSITE" id="PS50110"/>
    </source>
</evidence>
<evidence type="ECO:0000256" key="1">
    <source>
        <dbReference type="PROSITE-ProRule" id="PRU00169"/>
    </source>
</evidence>
<dbReference type="InterPro" id="IPR046947">
    <property type="entry name" value="LytR-like"/>
</dbReference>
<dbReference type="PANTHER" id="PTHR37299">
    <property type="entry name" value="TRANSCRIPTIONAL REGULATOR-RELATED"/>
    <property type="match status" value="1"/>
</dbReference>
<sequence>MKILIIEQESESFNSLRRGLEESFASIQVLEHADTIEHAVSLIKKINPDIIFMSFLLKDGDVFEVLKRIRVFDCKICFTSEFNRHINMVSVKSLISLMLNPTNGSKVQKHTLSNNQYFNNNKNGSYSFYNPNAKLFLPKGGEHVAVKTSEIIKCVADGNFTFFYLTGQKHYVSQPIKYYDMLLSDKGFFRINRSVLININYIKSISKKEAIVLTNNEKLMVSRRNKEKLKRLIEHFS</sequence>
<dbReference type="PROSITE" id="PS50110">
    <property type="entry name" value="RESPONSE_REGULATORY"/>
    <property type="match status" value="1"/>
</dbReference>
<dbReference type="SMART" id="SM00850">
    <property type="entry name" value="LytTR"/>
    <property type="match status" value="1"/>
</dbReference>
<organism evidence="4 5">
    <name type="scientific">Flagellimonas eckloniae</name>
    <dbReference type="NCBI Taxonomy" id="346185"/>
    <lineage>
        <taxon>Bacteria</taxon>
        <taxon>Pseudomonadati</taxon>
        <taxon>Bacteroidota</taxon>
        <taxon>Flavobacteriia</taxon>
        <taxon>Flavobacteriales</taxon>
        <taxon>Flavobacteriaceae</taxon>
        <taxon>Flagellimonas</taxon>
    </lineage>
</organism>
<proteinExistence type="predicted"/>
<dbReference type="InterPro" id="IPR011006">
    <property type="entry name" value="CheY-like_superfamily"/>
</dbReference>